<dbReference type="EMBL" id="JAUIQD010000004">
    <property type="protein sequence ID" value="KAK3353380.1"/>
    <property type="molecule type" value="Genomic_DNA"/>
</dbReference>
<proteinExistence type="predicted"/>
<evidence type="ECO:0000313" key="1">
    <source>
        <dbReference type="EMBL" id="KAK3353380.1"/>
    </source>
</evidence>
<reference evidence="1" key="1">
    <citation type="journal article" date="2023" name="Mol. Phylogenet. Evol.">
        <title>Genome-scale phylogeny and comparative genomics of the fungal order Sordariales.</title>
        <authorList>
            <person name="Hensen N."/>
            <person name="Bonometti L."/>
            <person name="Westerberg I."/>
            <person name="Brannstrom I.O."/>
            <person name="Guillou S."/>
            <person name="Cros-Aarteil S."/>
            <person name="Calhoun S."/>
            <person name="Haridas S."/>
            <person name="Kuo A."/>
            <person name="Mondo S."/>
            <person name="Pangilinan J."/>
            <person name="Riley R."/>
            <person name="LaButti K."/>
            <person name="Andreopoulos B."/>
            <person name="Lipzen A."/>
            <person name="Chen C."/>
            <person name="Yan M."/>
            <person name="Daum C."/>
            <person name="Ng V."/>
            <person name="Clum A."/>
            <person name="Steindorff A."/>
            <person name="Ohm R.A."/>
            <person name="Martin F."/>
            <person name="Silar P."/>
            <person name="Natvig D.O."/>
            <person name="Lalanne C."/>
            <person name="Gautier V."/>
            <person name="Ament-Velasquez S.L."/>
            <person name="Kruys A."/>
            <person name="Hutchinson M.I."/>
            <person name="Powell A.J."/>
            <person name="Barry K."/>
            <person name="Miller A.N."/>
            <person name="Grigoriev I.V."/>
            <person name="Debuchy R."/>
            <person name="Gladieux P."/>
            <person name="Hiltunen Thoren M."/>
            <person name="Johannesson H."/>
        </authorList>
    </citation>
    <scope>NUCLEOTIDE SEQUENCE</scope>
    <source>
        <strain evidence="1">CBS 955.72</strain>
    </source>
</reference>
<reference evidence="1" key="2">
    <citation type="submission" date="2023-06" db="EMBL/GenBank/DDBJ databases">
        <authorList>
            <consortium name="Lawrence Berkeley National Laboratory"/>
            <person name="Haridas S."/>
            <person name="Hensen N."/>
            <person name="Bonometti L."/>
            <person name="Westerberg I."/>
            <person name="Brannstrom I.O."/>
            <person name="Guillou S."/>
            <person name="Cros-Aarteil S."/>
            <person name="Calhoun S."/>
            <person name="Kuo A."/>
            <person name="Mondo S."/>
            <person name="Pangilinan J."/>
            <person name="Riley R."/>
            <person name="Labutti K."/>
            <person name="Andreopoulos B."/>
            <person name="Lipzen A."/>
            <person name="Chen C."/>
            <person name="Yanf M."/>
            <person name="Daum C."/>
            <person name="Ng V."/>
            <person name="Clum A."/>
            <person name="Steindorff A."/>
            <person name="Ohm R."/>
            <person name="Martin F."/>
            <person name="Silar P."/>
            <person name="Natvig D."/>
            <person name="Lalanne C."/>
            <person name="Gautier V."/>
            <person name="Ament-Velasquez S.L."/>
            <person name="Kruys A."/>
            <person name="Hutchinson M.I."/>
            <person name="Powell A.J."/>
            <person name="Barry K."/>
            <person name="Miller A.N."/>
            <person name="Grigoriev I.V."/>
            <person name="Debuchy R."/>
            <person name="Gladieux P."/>
            <person name="Thoren M.H."/>
            <person name="Johannesson H."/>
        </authorList>
    </citation>
    <scope>NUCLEOTIDE SEQUENCE</scope>
    <source>
        <strain evidence="1">CBS 955.72</strain>
    </source>
</reference>
<dbReference type="AlphaFoldDB" id="A0AAJ0MED9"/>
<evidence type="ECO:0000313" key="2">
    <source>
        <dbReference type="Proteomes" id="UP001275084"/>
    </source>
</evidence>
<comment type="caution">
    <text evidence="1">The sequence shown here is derived from an EMBL/GenBank/DDBJ whole genome shotgun (WGS) entry which is preliminary data.</text>
</comment>
<dbReference type="Proteomes" id="UP001275084">
    <property type="component" value="Unassembled WGS sequence"/>
</dbReference>
<name>A0AAJ0MED9_9PEZI</name>
<protein>
    <recommendedName>
        <fullName evidence="3">Heterokaryon incompatibility domain-containing protein</fullName>
    </recommendedName>
</protein>
<dbReference type="PANTHER" id="PTHR39596:SF3">
    <property type="entry name" value="HETEROKARYON INCOMPATIBILITY DOMAIN-CONTAINING PROTEIN"/>
    <property type="match status" value="1"/>
</dbReference>
<accession>A0AAJ0MED9</accession>
<evidence type="ECO:0008006" key="3">
    <source>
        <dbReference type="Google" id="ProtNLM"/>
    </source>
</evidence>
<keyword evidence="2" id="KW-1185">Reference proteome</keyword>
<sequence>MDHFPLPPGVKPYMVVPYNARRNEYYDGKGFFDYPKRCGWNDADLMGEGRFGNKEEEQVETFFQTWLFFGMAIEVFKSLEITVDTEDFLLPSPHPESEPGAPQQRIITTAKLSSLLLEWKKKWPPPEGVSPECSCECYLEPRKNHCIAKPCWKDMNPGRLSDAWATTKSILDRAGTFLDRYCTIVPKNASKEYGGLSKHSWPVRDEIATSIMALGYTLRQTALGLYGIVNESADWSTGTSATLKGLLEAKWCRSDASMMIVDFNIDGQYYVAAADSPGEGYRRAHASCSAERCTYKLDEKKYITQHTPGCVDKECEAAFAKGEPSSLLGDIVKILDRDGTPEKPGQPGTPLIFWDDDRRALSPMYGPMAWEIRAKTGFLTANLLAYKAWSMTSTSPVAASPVAFWMDTLCIPVADKYKPLRKECIRSMRLIYSEASAVLVLDAWMQQVPLTAPAPERSIRFYTCNWLRRLWTFQEGILNKKVFLRFQDGAQHHQSLLDDVHAWESDLRATPGIHVGFPSLAVTKATLHFLVIADIVDMATKGEEGAAALRPLYLPLADCLGHRATSRDSDETLCLSSILGMDPRPFNDIDLPTGTKKDAQGNIDPAAVEDVVQRRMEAFLRALGGFNSNLLFCRYPRLSRDGLRWAPRSLLGHRTADLAQALRPDAKMVPMRHVGGHYGLAVQFAGFFVPGGAIPDGGAGVRRFVVAFRPRHGLSSGKAVVPATRYYSVELNPQEAYSTMSWTASGRYGVVLSEKPRASGIEVAGMIGEVVCEEEQYTIIRFKCCLTIEKRRGKGPENSREVDLKSTSWNWLVM</sequence>
<dbReference type="PANTHER" id="PTHR39596">
    <property type="match status" value="1"/>
</dbReference>
<organism evidence="1 2">
    <name type="scientific">Lasiosphaeria hispida</name>
    <dbReference type="NCBI Taxonomy" id="260671"/>
    <lineage>
        <taxon>Eukaryota</taxon>
        <taxon>Fungi</taxon>
        <taxon>Dikarya</taxon>
        <taxon>Ascomycota</taxon>
        <taxon>Pezizomycotina</taxon>
        <taxon>Sordariomycetes</taxon>
        <taxon>Sordariomycetidae</taxon>
        <taxon>Sordariales</taxon>
        <taxon>Lasiosphaeriaceae</taxon>
        <taxon>Lasiosphaeria</taxon>
    </lineage>
</organism>
<gene>
    <name evidence="1" type="ORF">B0T25DRAFT_607656</name>
</gene>